<dbReference type="Proteomes" id="UP001597116">
    <property type="component" value="Unassembled WGS sequence"/>
</dbReference>
<accession>A0ABW3PXK3</accession>
<name>A0ABW3PXK3_9BACT</name>
<protein>
    <submittedName>
        <fullName evidence="1">Uncharacterized protein</fullName>
    </submittedName>
</protein>
<evidence type="ECO:0000313" key="1">
    <source>
        <dbReference type="EMBL" id="MFD1139868.1"/>
    </source>
</evidence>
<evidence type="ECO:0000313" key="2">
    <source>
        <dbReference type="Proteomes" id="UP001597116"/>
    </source>
</evidence>
<reference evidence="2" key="1">
    <citation type="journal article" date="2019" name="Int. J. Syst. Evol. Microbiol.">
        <title>The Global Catalogue of Microorganisms (GCM) 10K type strain sequencing project: providing services to taxonomists for standard genome sequencing and annotation.</title>
        <authorList>
            <consortium name="The Broad Institute Genomics Platform"/>
            <consortium name="The Broad Institute Genome Sequencing Center for Infectious Disease"/>
            <person name="Wu L."/>
            <person name="Ma J."/>
        </authorList>
    </citation>
    <scope>NUCLEOTIDE SEQUENCE [LARGE SCALE GENOMIC DNA]</scope>
    <source>
        <strain evidence="2">CCUG 55608</strain>
    </source>
</reference>
<dbReference type="EMBL" id="JBHTLP010000001">
    <property type="protein sequence ID" value="MFD1139868.1"/>
    <property type="molecule type" value="Genomic_DNA"/>
</dbReference>
<gene>
    <name evidence="1" type="ORF">ACFQ4C_02060</name>
</gene>
<dbReference type="RefSeq" id="WP_265990545.1">
    <property type="nucleotide sequence ID" value="NZ_CP110973.1"/>
</dbReference>
<organism evidence="1 2">
    <name type="scientific">Larkinella insperata</name>
    <dbReference type="NCBI Taxonomy" id="332158"/>
    <lineage>
        <taxon>Bacteria</taxon>
        <taxon>Pseudomonadati</taxon>
        <taxon>Bacteroidota</taxon>
        <taxon>Cytophagia</taxon>
        <taxon>Cytophagales</taxon>
        <taxon>Spirosomataceae</taxon>
        <taxon>Larkinella</taxon>
    </lineage>
</organism>
<sequence length="45" mass="4975">MLLSVCVFWAGNLVANTKRQQANSAVRTKVYNRVSGGALCFKIMK</sequence>
<proteinExistence type="predicted"/>
<comment type="caution">
    <text evidence="1">The sequence shown here is derived from an EMBL/GenBank/DDBJ whole genome shotgun (WGS) entry which is preliminary data.</text>
</comment>
<keyword evidence="2" id="KW-1185">Reference proteome</keyword>